<accession>A0A0N4WHN8</accession>
<evidence type="ECO:0000313" key="1">
    <source>
        <dbReference type="EMBL" id="VDO40053.1"/>
    </source>
</evidence>
<evidence type="ECO:0000313" key="3">
    <source>
        <dbReference type="WBParaSite" id="HPLM_0001041701-mRNA-1"/>
    </source>
</evidence>
<dbReference type="AlphaFoldDB" id="A0A0N4WHN8"/>
<proteinExistence type="predicted"/>
<dbReference type="EMBL" id="UZAF01017286">
    <property type="protein sequence ID" value="VDO40053.1"/>
    <property type="molecule type" value="Genomic_DNA"/>
</dbReference>
<protein>
    <submittedName>
        <fullName evidence="1 3">Uncharacterized protein</fullName>
    </submittedName>
</protein>
<sequence>MIIRRLSCYLVYIVIPYQQGVITIGRLVGTTSFTPDEYSKILECKNLIEDRQRGKNGYDLSFECRQGQHAKEGHLDAKEKKNSSMTLNYLEI</sequence>
<dbReference type="Proteomes" id="UP000268014">
    <property type="component" value="Unassembled WGS sequence"/>
</dbReference>
<gene>
    <name evidence="1" type="ORF">HPLM_LOCUS10409</name>
</gene>
<reference evidence="3" key="1">
    <citation type="submission" date="2017-02" db="UniProtKB">
        <authorList>
            <consortium name="WormBaseParasite"/>
        </authorList>
    </citation>
    <scope>IDENTIFICATION</scope>
</reference>
<dbReference type="WBParaSite" id="HPLM_0001041701-mRNA-1">
    <property type="protein sequence ID" value="HPLM_0001041701-mRNA-1"/>
    <property type="gene ID" value="HPLM_0001041701"/>
</dbReference>
<organism evidence="3">
    <name type="scientific">Haemonchus placei</name>
    <name type="common">Barber's pole worm</name>
    <dbReference type="NCBI Taxonomy" id="6290"/>
    <lineage>
        <taxon>Eukaryota</taxon>
        <taxon>Metazoa</taxon>
        <taxon>Ecdysozoa</taxon>
        <taxon>Nematoda</taxon>
        <taxon>Chromadorea</taxon>
        <taxon>Rhabditida</taxon>
        <taxon>Rhabditina</taxon>
        <taxon>Rhabditomorpha</taxon>
        <taxon>Strongyloidea</taxon>
        <taxon>Trichostrongylidae</taxon>
        <taxon>Haemonchus</taxon>
    </lineage>
</organism>
<name>A0A0N4WHN8_HAEPC</name>
<reference evidence="1 2" key="2">
    <citation type="submission" date="2018-11" db="EMBL/GenBank/DDBJ databases">
        <authorList>
            <consortium name="Pathogen Informatics"/>
        </authorList>
    </citation>
    <scope>NUCLEOTIDE SEQUENCE [LARGE SCALE GENOMIC DNA]</scope>
    <source>
        <strain evidence="1 2">MHpl1</strain>
    </source>
</reference>
<evidence type="ECO:0000313" key="2">
    <source>
        <dbReference type="Proteomes" id="UP000268014"/>
    </source>
</evidence>
<keyword evidence="2" id="KW-1185">Reference proteome</keyword>